<dbReference type="CDD" id="cd00402">
    <property type="entry name" value="Riboflavin_synthase_like"/>
    <property type="match status" value="1"/>
</dbReference>
<evidence type="ECO:0000256" key="7">
    <source>
        <dbReference type="ARBA" id="ARBA00022737"/>
    </source>
</evidence>
<keyword evidence="5" id="KW-0686">Riboflavin biosynthesis</keyword>
<dbReference type="PANTHER" id="PTHR21098:SF0">
    <property type="entry name" value="RIBOFLAVIN SYNTHASE"/>
    <property type="match status" value="1"/>
</dbReference>
<dbReference type="EMBL" id="BARV01035106">
    <property type="protein sequence ID" value="GAI53866.1"/>
    <property type="molecule type" value="Genomic_DNA"/>
</dbReference>
<dbReference type="EC" id="2.5.1.9" evidence="3"/>
<evidence type="ECO:0000259" key="8">
    <source>
        <dbReference type="PROSITE" id="PS51177"/>
    </source>
</evidence>
<feature type="non-terminal residue" evidence="9">
    <location>
        <position position="1"/>
    </location>
</feature>
<organism evidence="9">
    <name type="scientific">marine sediment metagenome</name>
    <dbReference type="NCBI Taxonomy" id="412755"/>
    <lineage>
        <taxon>unclassified sequences</taxon>
        <taxon>metagenomes</taxon>
        <taxon>ecological metagenomes</taxon>
    </lineage>
</organism>
<dbReference type="NCBIfam" id="TIGR00187">
    <property type="entry name" value="ribE"/>
    <property type="match status" value="1"/>
</dbReference>
<dbReference type="InterPro" id="IPR017938">
    <property type="entry name" value="Riboflavin_synthase-like_b-brl"/>
</dbReference>
<keyword evidence="7" id="KW-0677">Repeat</keyword>
<evidence type="ECO:0000256" key="6">
    <source>
        <dbReference type="ARBA" id="ARBA00022679"/>
    </source>
</evidence>
<dbReference type="FunFam" id="2.40.30.20:FF:000004">
    <property type="entry name" value="Riboflavin synthase, alpha subunit"/>
    <property type="match status" value="1"/>
</dbReference>
<proteinExistence type="predicted"/>
<sequence>TSAQPRNLIITASKVLQGMELGGSIAVNGVCLTVTSFNSSSFSVDIMSETLRRTNLGLLCAGDEVNLERPLTPEKQLGGHFVQGHIDDTGRVTSVTWDGEAMLIRLEAPPEAMGYIVNRGFIAVDGVSLTIVDYDASSFLVSIVDYTRRHTTLGSKRVGDLVNLEVDIIAKYLDRLSQAHRPGITVDFLQEHGFLVG</sequence>
<gene>
    <name evidence="9" type="ORF">S06H3_54829</name>
</gene>
<protein>
    <recommendedName>
        <fullName evidence="4">Riboflavin synthase</fullName>
        <ecNumber evidence="3">2.5.1.9</ecNumber>
    </recommendedName>
</protein>
<keyword evidence="6" id="KW-0808">Transferase</keyword>
<evidence type="ECO:0000313" key="9">
    <source>
        <dbReference type="EMBL" id="GAI53866.1"/>
    </source>
</evidence>
<name>X1QGB9_9ZZZZ</name>
<dbReference type="InterPro" id="IPR001783">
    <property type="entry name" value="Lumazine-bd"/>
</dbReference>
<evidence type="ECO:0000256" key="1">
    <source>
        <dbReference type="ARBA" id="ARBA00002803"/>
    </source>
</evidence>
<dbReference type="AlphaFoldDB" id="X1QGB9"/>
<evidence type="ECO:0000256" key="5">
    <source>
        <dbReference type="ARBA" id="ARBA00022619"/>
    </source>
</evidence>
<feature type="domain" description="Lumazine-binding" evidence="8">
    <location>
        <begin position="81"/>
        <end position="177"/>
    </location>
</feature>
<dbReference type="GO" id="GO:0004746">
    <property type="term" value="F:riboflavin synthase activity"/>
    <property type="evidence" value="ECO:0007669"/>
    <property type="project" value="UniProtKB-EC"/>
</dbReference>
<dbReference type="Gene3D" id="2.40.30.20">
    <property type="match status" value="2"/>
</dbReference>
<evidence type="ECO:0000256" key="3">
    <source>
        <dbReference type="ARBA" id="ARBA00012827"/>
    </source>
</evidence>
<dbReference type="SUPFAM" id="SSF63380">
    <property type="entry name" value="Riboflavin synthase domain-like"/>
    <property type="match status" value="2"/>
</dbReference>
<dbReference type="PANTHER" id="PTHR21098">
    <property type="entry name" value="RIBOFLAVIN SYNTHASE ALPHA CHAIN"/>
    <property type="match status" value="1"/>
</dbReference>
<dbReference type="InterPro" id="IPR023366">
    <property type="entry name" value="ATP_synth_asu-like_sf"/>
</dbReference>
<comment type="function">
    <text evidence="1">Catalyzes the dismutation of two molecules of 6,7-dimethyl-8-ribityllumazine, resulting in the formation of riboflavin and 5-amino-6-(D-ribitylamino)uracil.</text>
</comment>
<reference evidence="9" key="1">
    <citation type="journal article" date="2014" name="Front. Microbiol.">
        <title>High frequency of phylogenetically diverse reductive dehalogenase-homologous genes in deep subseafloor sedimentary metagenomes.</title>
        <authorList>
            <person name="Kawai M."/>
            <person name="Futagami T."/>
            <person name="Toyoda A."/>
            <person name="Takaki Y."/>
            <person name="Nishi S."/>
            <person name="Hori S."/>
            <person name="Arai W."/>
            <person name="Tsubouchi T."/>
            <person name="Morono Y."/>
            <person name="Uchiyama I."/>
            <person name="Ito T."/>
            <person name="Fujiyama A."/>
            <person name="Inagaki F."/>
            <person name="Takami H."/>
        </authorList>
    </citation>
    <scope>NUCLEOTIDE SEQUENCE</scope>
    <source>
        <strain evidence="9">Expedition CK06-06</strain>
    </source>
</reference>
<dbReference type="PROSITE" id="PS51177">
    <property type="entry name" value="LUMAZINE_BIND"/>
    <property type="match status" value="2"/>
</dbReference>
<dbReference type="Pfam" id="PF00677">
    <property type="entry name" value="Lum_binding"/>
    <property type="match status" value="2"/>
</dbReference>
<feature type="domain" description="Lumazine-binding" evidence="8">
    <location>
        <begin position="1"/>
        <end position="80"/>
    </location>
</feature>
<accession>X1QGB9</accession>
<evidence type="ECO:0000256" key="2">
    <source>
        <dbReference type="ARBA" id="ARBA00004887"/>
    </source>
</evidence>
<evidence type="ECO:0000256" key="4">
    <source>
        <dbReference type="ARBA" id="ARBA00013950"/>
    </source>
</evidence>
<dbReference type="InterPro" id="IPR026017">
    <property type="entry name" value="Lumazine-bd_dom"/>
</dbReference>
<comment type="caution">
    <text evidence="9">The sequence shown here is derived from an EMBL/GenBank/DDBJ whole genome shotgun (WGS) entry which is preliminary data.</text>
</comment>
<comment type="pathway">
    <text evidence="2">Cofactor biosynthesis; riboflavin biosynthesis; riboflavin from 2-hydroxy-3-oxobutyl phosphate and 5-amino-6-(D-ribitylamino)uracil: step 2/2.</text>
</comment>
<dbReference type="NCBIfam" id="NF006767">
    <property type="entry name" value="PRK09289.1"/>
    <property type="match status" value="1"/>
</dbReference>
<dbReference type="GO" id="GO:0009231">
    <property type="term" value="P:riboflavin biosynthetic process"/>
    <property type="evidence" value="ECO:0007669"/>
    <property type="project" value="UniProtKB-KW"/>
</dbReference>
<dbReference type="PIRSF" id="PIRSF000498">
    <property type="entry name" value="Riboflavin_syn_A"/>
    <property type="match status" value="1"/>
</dbReference>